<evidence type="ECO:0000313" key="3">
    <source>
        <dbReference type="EMBL" id="OAX80300.1"/>
    </source>
</evidence>
<comment type="caution">
    <text evidence="3">The sequence shown here is derived from an EMBL/GenBank/DDBJ whole genome shotgun (WGS) entry which is preliminary data.</text>
</comment>
<dbReference type="InterPro" id="IPR036770">
    <property type="entry name" value="Ankyrin_rpt-contain_sf"/>
</dbReference>
<evidence type="ECO:0000313" key="4">
    <source>
        <dbReference type="Proteomes" id="UP000091918"/>
    </source>
</evidence>
<dbReference type="Gene3D" id="1.25.40.20">
    <property type="entry name" value="Ankyrin repeat-containing domain"/>
    <property type="match status" value="1"/>
</dbReference>
<feature type="repeat" description="ANK" evidence="1">
    <location>
        <begin position="169"/>
        <end position="201"/>
    </location>
</feature>
<dbReference type="Proteomes" id="UP000091918">
    <property type="component" value="Unassembled WGS sequence"/>
</dbReference>
<evidence type="ECO:0000256" key="1">
    <source>
        <dbReference type="PROSITE-ProRule" id="PRU00023"/>
    </source>
</evidence>
<dbReference type="STRING" id="1658172.A0A1B7NU50"/>
<keyword evidence="4" id="KW-1185">Reference proteome</keyword>
<sequence length="848" mass="95673">MSDITELYKYSTLPSATSIRLLRIDSKDFINASTTNNAHITCSFKTVDLNTDPCYHSLSYTWGNPYPADNEYFRPKYDEAQASFSKYDFKEGRCGILVDGKLLYVSRNLFDALCDVPDDAWARNCNPGNSKKTKAHAPLHWASISGNEKYLLSILAGGGSLDVNVVDGVGRSGLSFAAESGRLEIVKILMRAGADPGIVDTEGKLAVDYAKGNGHEEIVKFLEAWEAGEAWETGEAQLRDGEENCRATLQLPDGPQVWVWIDQICINQEDLEERAVQVTMMDQIYEKAQYTLLWLGTEDQYTETAIKAIWKIHSAPADFRHSKITPYADEGQEVYEKSDIPFISPEEWTALAALFLRDYFRRLWVVQENVLSGTILGYCGRHEVPWREFCRVAQLVYFRQLLSGHITSTTYINRQDVVDGIESRAVSLVQWRERFEKGDKATLPKKFCLENLVFDTWNFRATDPRDKIFGLYGLLNKAGQVKWRPDYYKSVEEVYAQATKTIMRESGELRMLSAVVDCSLRNIPSLPSWVPDYSMMYTNMMSSEYNAAGDLPVYPIRTTPWDVLGVAGVKIDTVLDIGNTTNGPSDLHMIFDPRWLELLLLLPVKYHNGQTRTEALWRTICADQHVKRTIPAPASYGEAFRKALCVMVSVLAKQETKRAIENPKLAPSLKAALGRVREIWSTSPMSTMAAEDIEFDFSQPGRNLSGPEHRNLIYDLFKLQCFAATEPSPFTPTLDQVEECYNGTSWEAYEEHKRIVLPNECNDFYQSVRSKYGKRRVFVTSNRYLGLGPGMMLAGDELWALPGAGAVFVLRKLGDSSMRMIGEAYMHGAMNGELVQGLSGELCDIDIL</sequence>
<keyword evidence="1" id="KW-0040">ANK repeat</keyword>
<dbReference type="InterPro" id="IPR002110">
    <property type="entry name" value="Ankyrin_rpt"/>
</dbReference>
<feature type="domain" description="Heterokaryon incompatibility" evidence="2">
    <location>
        <begin position="256"/>
        <end position="368"/>
    </location>
</feature>
<dbReference type="PROSITE" id="PS50297">
    <property type="entry name" value="ANK_REP_REGION"/>
    <property type="match status" value="1"/>
</dbReference>
<reference evidence="3 4" key="1">
    <citation type="submission" date="2015-07" db="EMBL/GenBank/DDBJ databases">
        <title>Emmonsia species relationships and genome sequence.</title>
        <authorList>
            <person name="Cuomo C.A."/>
            <person name="Schwartz I.S."/>
            <person name="Kenyon C."/>
            <person name="de Hoog G.S."/>
            <person name="Govender N.P."/>
            <person name="Botha A."/>
            <person name="Moreno L."/>
            <person name="de Vries M."/>
            <person name="Munoz J.F."/>
            <person name="Stielow J.B."/>
        </authorList>
    </citation>
    <scope>NUCLEOTIDE SEQUENCE [LARGE SCALE GENOMIC DNA]</scope>
    <source>
        <strain evidence="3 4">CBS 136260</strain>
    </source>
</reference>
<gene>
    <name evidence="3" type="ORF">ACJ72_05369</name>
</gene>
<dbReference type="SMART" id="SM00248">
    <property type="entry name" value="ANK"/>
    <property type="match status" value="2"/>
</dbReference>
<dbReference type="PANTHER" id="PTHR24148:SF64">
    <property type="entry name" value="HETEROKARYON INCOMPATIBILITY DOMAIN-CONTAINING PROTEIN"/>
    <property type="match status" value="1"/>
</dbReference>
<name>A0A1B7NU50_9EURO</name>
<dbReference type="PANTHER" id="PTHR24148">
    <property type="entry name" value="ANKYRIN REPEAT DOMAIN-CONTAINING PROTEIN 39 HOMOLOG-RELATED"/>
    <property type="match status" value="1"/>
</dbReference>
<dbReference type="OrthoDB" id="2157530at2759"/>
<dbReference type="InterPro" id="IPR052895">
    <property type="entry name" value="HetReg/Transcr_Mod"/>
</dbReference>
<protein>
    <recommendedName>
        <fullName evidence="2">Heterokaryon incompatibility domain-containing protein</fullName>
    </recommendedName>
</protein>
<organism evidence="3 4">
    <name type="scientific">Emergomyces africanus</name>
    <dbReference type="NCBI Taxonomy" id="1955775"/>
    <lineage>
        <taxon>Eukaryota</taxon>
        <taxon>Fungi</taxon>
        <taxon>Dikarya</taxon>
        <taxon>Ascomycota</taxon>
        <taxon>Pezizomycotina</taxon>
        <taxon>Eurotiomycetes</taxon>
        <taxon>Eurotiomycetidae</taxon>
        <taxon>Onygenales</taxon>
        <taxon>Ajellomycetaceae</taxon>
        <taxon>Emergomyces</taxon>
    </lineage>
</organism>
<dbReference type="AlphaFoldDB" id="A0A1B7NU50"/>
<dbReference type="Pfam" id="PF12796">
    <property type="entry name" value="Ank_2"/>
    <property type="match status" value="1"/>
</dbReference>
<proteinExistence type="predicted"/>
<evidence type="ECO:0000259" key="2">
    <source>
        <dbReference type="Pfam" id="PF06985"/>
    </source>
</evidence>
<dbReference type="SUPFAM" id="SSF48403">
    <property type="entry name" value="Ankyrin repeat"/>
    <property type="match status" value="1"/>
</dbReference>
<dbReference type="Pfam" id="PF06985">
    <property type="entry name" value="HET"/>
    <property type="match status" value="1"/>
</dbReference>
<dbReference type="PROSITE" id="PS50088">
    <property type="entry name" value="ANK_REPEAT"/>
    <property type="match status" value="1"/>
</dbReference>
<dbReference type="InterPro" id="IPR010730">
    <property type="entry name" value="HET"/>
</dbReference>
<dbReference type="Pfam" id="PF26639">
    <property type="entry name" value="Het-6_barrel"/>
    <property type="match status" value="1"/>
</dbReference>
<dbReference type="EMBL" id="LGUA01000741">
    <property type="protein sequence ID" value="OAX80300.1"/>
    <property type="molecule type" value="Genomic_DNA"/>
</dbReference>
<accession>A0A1B7NU50</accession>